<dbReference type="Pfam" id="PF04717">
    <property type="entry name" value="Phage_base_V"/>
    <property type="match status" value="1"/>
</dbReference>
<comment type="caution">
    <text evidence="7">The sequence shown here is derived from an EMBL/GenBank/DDBJ whole genome shotgun (WGS) entry which is preliminary data.</text>
</comment>
<reference evidence="7 8" key="1">
    <citation type="submission" date="2019-03" db="EMBL/GenBank/DDBJ databases">
        <title>Genomic Encyclopedia of Type Strains, Phase III (KMG-III): the genomes of soil and plant-associated and newly described type strains.</title>
        <authorList>
            <person name="Whitman W."/>
        </authorList>
    </citation>
    <scope>NUCLEOTIDE SEQUENCE [LARGE SCALE GENOMIC DNA]</scope>
    <source>
        <strain evidence="7 8">CECT 8976</strain>
    </source>
</reference>
<dbReference type="SUPFAM" id="SSF69349">
    <property type="entry name" value="Phage fibre proteins"/>
    <property type="match status" value="1"/>
</dbReference>
<dbReference type="NCBIfam" id="TIGR01646">
    <property type="entry name" value="vgr_GE"/>
    <property type="match status" value="1"/>
</dbReference>
<dbReference type="Gene3D" id="3.55.50.10">
    <property type="entry name" value="Baseplate protein-like domains"/>
    <property type="match status" value="1"/>
</dbReference>
<dbReference type="InterPro" id="IPR050708">
    <property type="entry name" value="T6SS_VgrG/RHS"/>
</dbReference>
<keyword evidence="3" id="KW-0964">Secreted</keyword>
<dbReference type="PANTHER" id="PTHR32305">
    <property type="match status" value="1"/>
</dbReference>
<dbReference type="Pfam" id="PF22178">
    <property type="entry name" value="Gp5_trimer_C"/>
    <property type="match status" value="1"/>
</dbReference>
<dbReference type="InterPro" id="IPR054030">
    <property type="entry name" value="Gp5_Vgr_C"/>
</dbReference>
<accession>A0A4R7B3K5</accession>
<dbReference type="InterPro" id="IPR006533">
    <property type="entry name" value="T6SS_Vgr_RhsGE"/>
</dbReference>
<dbReference type="Proteomes" id="UP000295611">
    <property type="component" value="Unassembled WGS sequence"/>
</dbReference>
<evidence type="ECO:0000259" key="5">
    <source>
        <dbReference type="Pfam" id="PF04717"/>
    </source>
</evidence>
<evidence type="ECO:0000259" key="6">
    <source>
        <dbReference type="Pfam" id="PF22178"/>
    </source>
</evidence>
<evidence type="ECO:0000256" key="4">
    <source>
        <dbReference type="SAM" id="MobiDB-lite"/>
    </source>
</evidence>
<protein>
    <submittedName>
        <fullName evidence="7">Type VI secretion system secreted protein VgrG</fullName>
    </submittedName>
</protein>
<dbReference type="Gene3D" id="2.40.50.230">
    <property type="entry name" value="Gp5 N-terminal domain"/>
    <property type="match status" value="1"/>
</dbReference>
<gene>
    <name evidence="7" type="ORF">DFP86_10883</name>
</gene>
<dbReference type="NCBIfam" id="TIGR03361">
    <property type="entry name" value="VI_Rhs_Vgr"/>
    <property type="match status" value="1"/>
</dbReference>
<evidence type="ECO:0000313" key="7">
    <source>
        <dbReference type="EMBL" id="TDR78366.1"/>
    </source>
</evidence>
<comment type="similarity">
    <text evidence="2">Belongs to the VgrG protein family.</text>
</comment>
<dbReference type="RefSeq" id="WP_166642231.1">
    <property type="nucleotide sequence ID" value="NZ_SNZP01000008.1"/>
</dbReference>
<dbReference type="Gene3D" id="2.30.110.50">
    <property type="match status" value="1"/>
</dbReference>
<dbReference type="Gene3D" id="4.10.220.110">
    <property type="match status" value="1"/>
</dbReference>
<dbReference type="Pfam" id="PF05954">
    <property type="entry name" value="Phage_GPD"/>
    <property type="match status" value="1"/>
</dbReference>
<dbReference type="SUPFAM" id="SSF69279">
    <property type="entry name" value="Phage tail proteins"/>
    <property type="match status" value="2"/>
</dbReference>
<feature type="domain" description="Gp5/Type VI secretion system Vgr protein OB-fold" evidence="5">
    <location>
        <begin position="403"/>
        <end position="475"/>
    </location>
</feature>
<dbReference type="InterPro" id="IPR006531">
    <property type="entry name" value="Gp5/Vgr_OB"/>
</dbReference>
<feature type="region of interest" description="Disordered" evidence="4">
    <location>
        <begin position="642"/>
        <end position="671"/>
    </location>
</feature>
<dbReference type="EMBL" id="SNZP01000008">
    <property type="protein sequence ID" value="TDR78366.1"/>
    <property type="molecule type" value="Genomic_DNA"/>
</dbReference>
<keyword evidence="8" id="KW-1185">Reference proteome</keyword>
<proteinExistence type="inferred from homology"/>
<comment type="subcellular location">
    <subcellularLocation>
        <location evidence="1">Secreted</location>
    </subcellularLocation>
</comment>
<dbReference type="GO" id="GO:0005576">
    <property type="term" value="C:extracellular region"/>
    <property type="evidence" value="ECO:0007669"/>
    <property type="project" value="UniProtKB-SubCell"/>
</dbReference>
<feature type="compositionally biased region" description="Polar residues" evidence="4">
    <location>
        <begin position="649"/>
        <end position="664"/>
    </location>
</feature>
<name>A0A4R7B3K5_9NEIS</name>
<feature type="domain" description="Gp5/Type VI secretion system Vgr C-terminal trimerisation" evidence="6">
    <location>
        <begin position="492"/>
        <end position="579"/>
    </location>
</feature>
<dbReference type="AlphaFoldDB" id="A0A4R7B3K5"/>
<dbReference type="InterPro" id="IPR037026">
    <property type="entry name" value="Vgr_OB-fold_dom_sf"/>
</dbReference>
<evidence type="ECO:0000313" key="8">
    <source>
        <dbReference type="Proteomes" id="UP000295611"/>
    </source>
</evidence>
<dbReference type="PANTHER" id="PTHR32305:SF15">
    <property type="entry name" value="PROTEIN RHSA-RELATED"/>
    <property type="match status" value="1"/>
</dbReference>
<dbReference type="SUPFAM" id="SSF69255">
    <property type="entry name" value="gp5 N-terminal domain-like"/>
    <property type="match status" value="1"/>
</dbReference>
<evidence type="ECO:0000256" key="2">
    <source>
        <dbReference type="ARBA" id="ARBA00005558"/>
    </source>
</evidence>
<evidence type="ECO:0000256" key="3">
    <source>
        <dbReference type="ARBA" id="ARBA00022525"/>
    </source>
</evidence>
<dbReference type="InterPro" id="IPR017847">
    <property type="entry name" value="T6SS_RhsGE_Vgr_subset"/>
</dbReference>
<sequence>MTKPSQDKRNMILAINGREDWLLMRKLDGEEAIGEPFLYTLSLLSSDTQVDAKQVLGRPAQIRCSLTYGAKRQINGIISQFCRLDDGLTDEGLYLHRYQAELRPQLWLLTLSSHCRFFHRKSVLEIATSLLDERQVLWEKRIQNEQDYPRLEHCAQYNETDFNFLSRLLEREGIHYFFEHKNGQDYVVLADHPGAHRPLSEQVPQAKLRYQSQAWLVDTPGATMHTVFPWTTSQGLAPNICELNGYDFEKPVDSLHRGLVTRASATDDGLPGFKQQHDHDGYQDTGVGRHYARTRLEAWQAQQQSVSARCHALGIVPGGCVQLIDHPIAGYNREYLATRAQYHLENDVYASTSEKIEAPWCHFQAMPSDRAFRMPLATPRPMAVGPQTAVVVSEKLDNGEIHVDRFGRVQVQFNWEQFAPPQDGAERTHRCWVRVSQHWAGKGWGAMFLPRVGHEVIVDFIDGDIDRPLIVGRVYNGANNVPYELPKHSAVSTLMSRSTGEGSTGFNELRFNDAQGKEQVYLHAEKDWKNYVKHDMLTWVGRDQHHEIAGEQRLRVRKDQHISIDGTLQQKIAGKVALQGAQAVELKAGSKLVAQGTQLYLTGTASLVIQAPLISLKAGGSFITLDASGVCVSGPLVRINSGGSARAGQESTPASPKAPLNSTQDEGKTPE</sequence>
<organism evidence="7 8">
    <name type="scientific">Paludibacterium purpuratum</name>
    <dbReference type="NCBI Taxonomy" id="1144873"/>
    <lineage>
        <taxon>Bacteria</taxon>
        <taxon>Pseudomonadati</taxon>
        <taxon>Pseudomonadota</taxon>
        <taxon>Betaproteobacteria</taxon>
        <taxon>Neisseriales</taxon>
        <taxon>Chromobacteriaceae</taxon>
        <taxon>Paludibacterium</taxon>
    </lineage>
</organism>
<evidence type="ECO:0000256" key="1">
    <source>
        <dbReference type="ARBA" id="ARBA00004613"/>
    </source>
</evidence>